<dbReference type="VEuPathDB" id="AmoebaDB:NF0110000"/>
<sequence length="1714" mass="193992">MTTVVVGGGGSVVHSDTLLTTSSETEETSSDALASIQIKIKNEILNFLYMMQYNHRQKGVKIFLLYLLSYVWNFWTWIWTPVLSATDFHYAHWGSWLLNVLNYPVTFSMDIMPYMGSLVLACFVMFLMLVLLTIYSLSWRASRVSSRYIKIYQQVIYIKSFLAILLTAPSTFVMTAFVDCSYGSTPIRVREALLELVNTQQSFSNMSSSASSSSLLNSLGNSTTIASQYSLNVLNRYPEYECFGVQNVALFSLVIIFTCVYIILALLSTFIIPNSHPRNFTPMIFDSLLLQPIIVVGNILSILVHYMIPPHLAYVRSIFHIIVSILTILFVFKTVPMMRRVENTLVGGAVCARLGTSIGGLISFFVNSTNEKELGIGMAVLTVGMTILFALIGSIAMEFYTRFVIKYIRNKYMILHEGSSGTVEREASQIYSQVSEDDNFNKLLMFIKFTMMKVGAKLDDEDHDLAQSIAFIRAASASKSFTDFNLLVLSSILVAYVLQDDPNAHIFSQALLKRATKRRPNIYRRYIIGQKMKEIEVFISDETKSVGNTIELKTTLAKIQKSMLELTSLHRHFWKEMTNEIIDHTKIEKIMIRCSVLINECDVIFSHILAMYYNDKTVLRQYAQYVESFKFNKELANEYYNEATSLEEDESLHRRSVYKNSKKTKNRVHPDASDENNQQAAEEKKIKSFTSLFNSTKEINNEVASEPSLDNFNGIESATNEAKREMVFRTALSIPAYKFIQLTTYFLYIAFALALLVVGVVISYIFSMNVTKNVTHVIDACSPIYVPTNVLVALRGYQIYAKSGLNSTSSKLRKTPVTELFMDTESNKKMIQEARQVLIALQQKAYDAQFEKVVYSYYHEQFYPVILPKIGSSNEKLYNTISVENATITDINNLFLELTDRLLRSEEGQMLETFSSYAFMLIFRNQHTFTQAYSNFCMEFMDNAMKDALQINNIVTIYTAVSLSIFFLFSLLYLVYERLELTVLHKQVNLLHSNVSKNEMGRIFHMLSKKVGDEVSIHISKNALFKPQNFFLVVTALLTTIVIICGGIFLNTTLGNSTYCFESYVTIQDSFDTLTYLQETTFSIFEIYVHRGTMIDRNLPLLSQSELSAMISNFDKAVNNLRYFWNLCMYGSSTKAYDTLVVGMFPEIDQMIRGELNCTLESVEKSWPSLENSSCEIGIDYMIADLIANGRQVIEDVTVTKSAILEDEVNVVFSVGTLLTLISKKLVHFASVFAQDSSTPIIDNLVVFAIFGFLSLFLLGFLMFQSLSNHSKTIFALRTMFNYLNIETVETNDKLKNFVLYHTVGDGIFSKIFQHSVSNSEREDAKLLSIINGAVDGVVMCNSSMGIDVFNAAAQRMFGYQSQDVVGNSLITLFVKEKQEEIKKMIESMKNMVTERDPKGETTEVELQRKNQTTFPGKISIFVTLFQKKHVITCFIKDITPEKKHNALLAEEKKNSENLLLNILPAAVANQLKSGASLIAEKFPDVTCFFSDMVGFTSISSKMSPSELVQMLNIIVIGFDDLTDKYRLEKVKTIGDAYFCAGGLHSDGGQSDSPERMLRFAMETFSVIRSYNAANRRNNIDEQVNIRVGINTGAIVAGVIGRKKFAYDMWGDTINVASRMESTSKPGRIQISRSTYERVYDLGFTFEERKVELKGKGLTQTYMLNSKHHVSAILTNEEMLDLMETTQDNSNMGETGSAKASEDKNSANKNAQQV</sequence>
<dbReference type="NCBIfam" id="TIGR00229">
    <property type="entry name" value="sensory_box"/>
    <property type="match status" value="1"/>
</dbReference>
<evidence type="ECO:0008006" key="14">
    <source>
        <dbReference type="Google" id="ProtNLM"/>
    </source>
</evidence>
<keyword evidence="3" id="KW-0547">Nucleotide-binding</keyword>
<feature type="transmembrane region" description="Helical" evidence="9">
    <location>
        <begin position="60"/>
        <end position="78"/>
    </location>
</feature>
<feature type="transmembrane region" description="Helical" evidence="9">
    <location>
        <begin position="248"/>
        <end position="272"/>
    </location>
</feature>
<evidence type="ECO:0000313" key="12">
    <source>
        <dbReference type="EMBL" id="KAF0979284.1"/>
    </source>
</evidence>
<feature type="transmembrane region" description="Helical" evidence="9">
    <location>
        <begin position="314"/>
        <end position="332"/>
    </location>
</feature>
<reference evidence="12 13" key="1">
    <citation type="journal article" date="2019" name="Sci. Rep.">
        <title>Nanopore sequencing improves the draft genome of the human pathogenic amoeba Naegleria fowleri.</title>
        <authorList>
            <person name="Liechti N."/>
            <person name="Schurch N."/>
            <person name="Bruggmann R."/>
            <person name="Wittwer M."/>
        </authorList>
    </citation>
    <scope>NUCLEOTIDE SEQUENCE [LARGE SCALE GENOMIC DNA]</scope>
    <source>
        <strain evidence="12 13">ATCC 30894</strain>
    </source>
</reference>
<feature type="compositionally biased region" description="Basic residues" evidence="8">
    <location>
        <begin position="654"/>
        <end position="667"/>
    </location>
</feature>
<evidence type="ECO:0000256" key="4">
    <source>
        <dbReference type="ARBA" id="ARBA00022989"/>
    </source>
</evidence>
<evidence type="ECO:0000256" key="1">
    <source>
        <dbReference type="ARBA" id="ARBA00004370"/>
    </source>
</evidence>
<keyword evidence="4 9" id="KW-1133">Transmembrane helix</keyword>
<feature type="transmembrane region" description="Helical" evidence="9">
    <location>
        <begin position="745"/>
        <end position="766"/>
    </location>
</feature>
<dbReference type="InterPro" id="IPR000014">
    <property type="entry name" value="PAS"/>
</dbReference>
<dbReference type="CDD" id="cd00130">
    <property type="entry name" value="PAS"/>
    <property type="match status" value="1"/>
</dbReference>
<dbReference type="SMART" id="SM00044">
    <property type="entry name" value="CYCc"/>
    <property type="match status" value="1"/>
</dbReference>
<feature type="transmembrane region" description="Helical" evidence="9">
    <location>
        <begin position="111"/>
        <end position="135"/>
    </location>
</feature>
<keyword evidence="13" id="KW-1185">Reference proteome</keyword>
<dbReference type="SUPFAM" id="SSF55785">
    <property type="entry name" value="PYP-like sensor domain (PAS domain)"/>
    <property type="match status" value="1"/>
</dbReference>
<dbReference type="RefSeq" id="XP_044563997.1">
    <property type="nucleotide sequence ID" value="XM_044704732.1"/>
</dbReference>
<feature type="domain" description="PAS" evidence="10">
    <location>
        <begin position="1323"/>
        <end position="1396"/>
    </location>
</feature>
<evidence type="ECO:0000256" key="7">
    <source>
        <dbReference type="RuleBase" id="RU000405"/>
    </source>
</evidence>
<dbReference type="Proteomes" id="UP000444721">
    <property type="component" value="Unassembled WGS sequence"/>
</dbReference>
<name>A0A6A5BY89_NAEFO</name>
<dbReference type="PROSITE" id="PS50125">
    <property type="entry name" value="GUANYLATE_CYCLASE_2"/>
    <property type="match status" value="1"/>
</dbReference>
<feature type="transmembrane region" description="Helical" evidence="9">
    <location>
        <begin position="955"/>
        <end position="976"/>
    </location>
</feature>
<protein>
    <recommendedName>
        <fullName evidence="14">Adenylate and Guanylate cyclase catalytic domain containing protein</fullName>
    </recommendedName>
</protein>
<evidence type="ECO:0000256" key="9">
    <source>
        <dbReference type="SAM" id="Phobius"/>
    </source>
</evidence>
<keyword evidence="5 9" id="KW-0472">Membrane</keyword>
<dbReference type="GO" id="GO:0000166">
    <property type="term" value="F:nucleotide binding"/>
    <property type="evidence" value="ECO:0007669"/>
    <property type="project" value="UniProtKB-KW"/>
</dbReference>
<dbReference type="Gene3D" id="3.30.70.1230">
    <property type="entry name" value="Nucleotide cyclase"/>
    <property type="match status" value="1"/>
</dbReference>
<dbReference type="SUPFAM" id="SSF55073">
    <property type="entry name" value="Nucleotide cyclase"/>
    <property type="match status" value="1"/>
</dbReference>
<dbReference type="GO" id="GO:0009190">
    <property type="term" value="P:cyclic nucleotide biosynthetic process"/>
    <property type="evidence" value="ECO:0007669"/>
    <property type="project" value="InterPro"/>
</dbReference>
<evidence type="ECO:0000313" key="13">
    <source>
        <dbReference type="Proteomes" id="UP000444721"/>
    </source>
</evidence>
<dbReference type="VEuPathDB" id="AmoebaDB:FDP41_001627"/>
<gene>
    <name evidence="12" type="ORF">FDP41_001627</name>
</gene>
<comment type="subcellular location">
    <subcellularLocation>
        <location evidence="1">Membrane</location>
    </subcellularLocation>
</comment>
<keyword evidence="6 7" id="KW-0456">Lyase</keyword>
<dbReference type="InterPro" id="IPR057352">
    <property type="entry name" value="TPR_TmcB/C"/>
</dbReference>
<evidence type="ECO:0000259" key="10">
    <source>
        <dbReference type="PROSITE" id="PS50112"/>
    </source>
</evidence>
<evidence type="ECO:0000256" key="3">
    <source>
        <dbReference type="ARBA" id="ARBA00022741"/>
    </source>
</evidence>
<feature type="region of interest" description="Disordered" evidence="8">
    <location>
        <begin position="654"/>
        <end position="680"/>
    </location>
</feature>
<dbReference type="GO" id="GO:0016849">
    <property type="term" value="F:phosphorus-oxygen lyase activity"/>
    <property type="evidence" value="ECO:0007669"/>
    <property type="project" value="InterPro"/>
</dbReference>
<dbReference type="Gene3D" id="3.30.450.20">
    <property type="entry name" value="PAS domain"/>
    <property type="match status" value="1"/>
</dbReference>
<feature type="region of interest" description="Disordered" evidence="8">
    <location>
        <begin position="1687"/>
        <end position="1714"/>
    </location>
</feature>
<dbReference type="InterPro" id="IPR001054">
    <property type="entry name" value="A/G_cyclase"/>
</dbReference>
<dbReference type="SMART" id="SM00091">
    <property type="entry name" value="PAS"/>
    <property type="match status" value="1"/>
</dbReference>
<dbReference type="InterPro" id="IPR018297">
    <property type="entry name" value="A/G_cyclase_CS"/>
</dbReference>
<evidence type="ECO:0000259" key="11">
    <source>
        <dbReference type="PROSITE" id="PS50125"/>
    </source>
</evidence>
<feature type="transmembrane region" description="Helical" evidence="9">
    <location>
        <begin position="284"/>
        <end position="308"/>
    </location>
</feature>
<dbReference type="Pfam" id="PF13426">
    <property type="entry name" value="PAS_9"/>
    <property type="match status" value="1"/>
</dbReference>
<dbReference type="InterPro" id="IPR035965">
    <property type="entry name" value="PAS-like_dom_sf"/>
</dbReference>
<evidence type="ECO:0000256" key="5">
    <source>
        <dbReference type="ARBA" id="ARBA00023136"/>
    </source>
</evidence>
<feature type="domain" description="Guanylate cyclase" evidence="11">
    <location>
        <begin position="1487"/>
        <end position="1621"/>
    </location>
</feature>
<dbReference type="CDD" id="cd07302">
    <property type="entry name" value="CHD"/>
    <property type="match status" value="1"/>
</dbReference>
<dbReference type="GO" id="GO:0035556">
    <property type="term" value="P:intracellular signal transduction"/>
    <property type="evidence" value="ECO:0007669"/>
    <property type="project" value="InterPro"/>
</dbReference>
<dbReference type="PANTHER" id="PTHR11920">
    <property type="entry name" value="GUANYLYL CYCLASE"/>
    <property type="match status" value="1"/>
</dbReference>
<dbReference type="PROSITE" id="PS00452">
    <property type="entry name" value="GUANYLATE_CYCLASE_1"/>
    <property type="match status" value="1"/>
</dbReference>
<dbReference type="InterPro" id="IPR029787">
    <property type="entry name" value="Nucleotide_cyclase"/>
</dbReference>
<feature type="transmembrane region" description="Helical" evidence="9">
    <location>
        <begin position="1030"/>
        <end position="1050"/>
    </location>
</feature>
<feature type="transmembrane region" description="Helical" evidence="9">
    <location>
        <begin position="344"/>
        <end position="366"/>
    </location>
</feature>
<organism evidence="12 13">
    <name type="scientific">Naegleria fowleri</name>
    <name type="common">Brain eating amoeba</name>
    <dbReference type="NCBI Taxonomy" id="5763"/>
    <lineage>
        <taxon>Eukaryota</taxon>
        <taxon>Discoba</taxon>
        <taxon>Heterolobosea</taxon>
        <taxon>Tetramitia</taxon>
        <taxon>Eutetramitia</taxon>
        <taxon>Vahlkampfiidae</taxon>
        <taxon>Naegleria</taxon>
    </lineage>
</organism>
<accession>A0A6A5BY89</accession>
<feature type="transmembrane region" description="Helical" evidence="9">
    <location>
        <begin position="378"/>
        <end position="401"/>
    </location>
</feature>
<evidence type="ECO:0000256" key="2">
    <source>
        <dbReference type="ARBA" id="ARBA00022692"/>
    </source>
</evidence>
<dbReference type="InterPro" id="IPR050401">
    <property type="entry name" value="Cyclic_nucleotide_synthase"/>
</dbReference>
<dbReference type="EMBL" id="VFQX01000027">
    <property type="protein sequence ID" value="KAF0979284.1"/>
    <property type="molecule type" value="Genomic_DNA"/>
</dbReference>
<dbReference type="PANTHER" id="PTHR11920:SF335">
    <property type="entry name" value="GUANYLATE CYCLASE"/>
    <property type="match status" value="1"/>
</dbReference>
<dbReference type="Pfam" id="PF25474">
    <property type="entry name" value="TPR_TmcB"/>
    <property type="match status" value="1"/>
</dbReference>
<comment type="similarity">
    <text evidence="7">Belongs to the adenylyl cyclase class-4/guanylyl cyclase family.</text>
</comment>
<proteinExistence type="inferred from homology"/>
<dbReference type="OMA" id="HINAYLI"/>
<dbReference type="VEuPathDB" id="AmoebaDB:NF0100910"/>
<dbReference type="GeneID" id="68108845"/>
<dbReference type="OrthoDB" id="10261484at2759"/>
<evidence type="ECO:0000256" key="6">
    <source>
        <dbReference type="ARBA" id="ARBA00023239"/>
    </source>
</evidence>
<dbReference type="Pfam" id="PF00211">
    <property type="entry name" value="Guanylate_cyc"/>
    <property type="match status" value="1"/>
</dbReference>
<feature type="transmembrane region" description="Helical" evidence="9">
    <location>
        <begin position="1245"/>
        <end position="1264"/>
    </location>
</feature>
<dbReference type="VEuPathDB" id="AmoebaDB:NfTy_054250"/>
<keyword evidence="2 9" id="KW-0812">Transmembrane</keyword>
<dbReference type="GO" id="GO:0016020">
    <property type="term" value="C:membrane"/>
    <property type="evidence" value="ECO:0007669"/>
    <property type="project" value="UniProtKB-SubCell"/>
</dbReference>
<comment type="caution">
    <text evidence="12">The sequence shown here is derived from an EMBL/GenBank/DDBJ whole genome shotgun (WGS) entry which is preliminary data.</text>
</comment>
<dbReference type="PROSITE" id="PS50112">
    <property type="entry name" value="PAS"/>
    <property type="match status" value="1"/>
</dbReference>
<evidence type="ECO:0000256" key="8">
    <source>
        <dbReference type="SAM" id="MobiDB-lite"/>
    </source>
</evidence>